<comment type="caution">
    <text evidence="3">The sequence shown here is derived from an EMBL/GenBank/DDBJ whole genome shotgun (WGS) entry which is preliminary data.</text>
</comment>
<proteinExistence type="predicted"/>
<dbReference type="InterPro" id="IPR003607">
    <property type="entry name" value="HD/PDEase_dom"/>
</dbReference>
<dbReference type="NCBIfam" id="TIGR00277">
    <property type="entry name" value="HDIG"/>
    <property type="match status" value="1"/>
</dbReference>
<dbReference type="InterPro" id="IPR006675">
    <property type="entry name" value="HDIG_dom"/>
</dbReference>
<dbReference type="PROSITE" id="PS51832">
    <property type="entry name" value="HD_GYP"/>
    <property type="match status" value="1"/>
</dbReference>
<dbReference type="InterPro" id="IPR037522">
    <property type="entry name" value="HD_GYP_dom"/>
</dbReference>
<protein>
    <recommendedName>
        <fullName evidence="2">HD-GYP domain-containing protein</fullName>
    </recommendedName>
</protein>
<evidence type="ECO:0000313" key="3">
    <source>
        <dbReference type="EMBL" id="GAG93850.1"/>
    </source>
</evidence>
<dbReference type="PANTHER" id="PTHR43155">
    <property type="entry name" value="CYCLIC DI-GMP PHOSPHODIESTERASE PA4108-RELATED"/>
    <property type="match status" value="1"/>
</dbReference>
<gene>
    <name evidence="3" type="ORF">S01H4_40758</name>
</gene>
<dbReference type="PANTHER" id="PTHR43155:SF2">
    <property type="entry name" value="CYCLIC DI-GMP PHOSPHODIESTERASE PA4108"/>
    <property type="match status" value="1"/>
</dbReference>
<keyword evidence="1" id="KW-0175">Coiled coil</keyword>
<accession>X1BFP7</accession>
<reference evidence="3" key="1">
    <citation type="journal article" date="2014" name="Front. Microbiol.">
        <title>High frequency of phylogenetically diverse reductive dehalogenase-homologous genes in deep subseafloor sedimentary metagenomes.</title>
        <authorList>
            <person name="Kawai M."/>
            <person name="Futagami T."/>
            <person name="Toyoda A."/>
            <person name="Takaki Y."/>
            <person name="Nishi S."/>
            <person name="Hori S."/>
            <person name="Arai W."/>
            <person name="Tsubouchi T."/>
            <person name="Morono Y."/>
            <person name="Uchiyama I."/>
            <person name="Ito T."/>
            <person name="Fujiyama A."/>
            <person name="Inagaki F."/>
            <person name="Takami H."/>
        </authorList>
    </citation>
    <scope>NUCLEOTIDE SEQUENCE</scope>
    <source>
        <strain evidence="3">Expedition CK06-06</strain>
    </source>
</reference>
<dbReference type="EMBL" id="BART01022232">
    <property type="protein sequence ID" value="GAG93850.1"/>
    <property type="molecule type" value="Genomic_DNA"/>
</dbReference>
<evidence type="ECO:0000256" key="1">
    <source>
        <dbReference type="SAM" id="Coils"/>
    </source>
</evidence>
<dbReference type="Gene3D" id="1.10.3210.10">
    <property type="entry name" value="Hypothetical protein af1432"/>
    <property type="match status" value="1"/>
</dbReference>
<dbReference type="CDD" id="cd00077">
    <property type="entry name" value="HDc"/>
    <property type="match status" value="1"/>
</dbReference>
<dbReference type="Pfam" id="PF13487">
    <property type="entry name" value="HD_5"/>
    <property type="match status" value="1"/>
</dbReference>
<dbReference type="AlphaFoldDB" id="X1BFP7"/>
<organism evidence="3">
    <name type="scientific">marine sediment metagenome</name>
    <dbReference type="NCBI Taxonomy" id="412755"/>
    <lineage>
        <taxon>unclassified sequences</taxon>
        <taxon>metagenomes</taxon>
        <taxon>ecological metagenomes</taxon>
    </lineage>
</organism>
<dbReference type="SUPFAM" id="SSF109604">
    <property type="entry name" value="HD-domain/PDEase-like"/>
    <property type="match status" value="1"/>
</dbReference>
<feature type="coiled-coil region" evidence="1">
    <location>
        <begin position="1"/>
        <end position="45"/>
    </location>
</feature>
<feature type="domain" description="HD-GYP" evidence="2">
    <location>
        <begin position="46"/>
        <end position="238"/>
    </location>
</feature>
<sequence>MRDEEKTKDQLIKEMQKMREKVTDLEEVKLEYNHVDKKLKQIYKKLQKFIEGTAYIIMKVVETRDPYSIGRQQRVSKLAIAIAREMKLSQDKIEGTKIASLVHDIGKVNLPTEIVSKPSKLVEVEFNLIKNHPRVGYNILKKADFPWPIAEIVFQHQEKIDGSGYPRGLKGDEICIEAKILGVANVVEAMSSYKSYRPALSIGEALAEISKNKNILFDTEVVDTCIKLFKKRIFKFES</sequence>
<evidence type="ECO:0000259" key="2">
    <source>
        <dbReference type="PROSITE" id="PS51832"/>
    </source>
</evidence>
<name>X1BFP7_9ZZZZ</name>